<dbReference type="OrthoDB" id="1677570at2"/>
<gene>
    <name evidence="2" type="ORF">SAMN04490355_100472</name>
</gene>
<keyword evidence="1" id="KW-0732">Signal</keyword>
<reference evidence="3" key="1">
    <citation type="submission" date="2016-10" db="EMBL/GenBank/DDBJ databases">
        <authorList>
            <person name="Varghese N."/>
            <person name="Submissions S."/>
        </authorList>
    </citation>
    <scope>NUCLEOTIDE SEQUENCE [LARGE SCALE GENOMIC DNA]</scope>
    <source>
        <strain evidence="3">DSM 13327</strain>
    </source>
</reference>
<protein>
    <submittedName>
        <fullName evidence="2">Uncharacterized protein</fullName>
    </submittedName>
</protein>
<dbReference type="Proteomes" id="UP000199520">
    <property type="component" value="Unassembled WGS sequence"/>
</dbReference>
<evidence type="ECO:0000313" key="3">
    <source>
        <dbReference type="Proteomes" id="UP000199520"/>
    </source>
</evidence>
<feature type="signal peptide" evidence="1">
    <location>
        <begin position="1"/>
        <end position="19"/>
    </location>
</feature>
<proteinExistence type="predicted"/>
<evidence type="ECO:0000313" key="2">
    <source>
        <dbReference type="EMBL" id="SFL42895.1"/>
    </source>
</evidence>
<dbReference type="EMBL" id="FOTS01000004">
    <property type="protein sequence ID" value="SFL42895.1"/>
    <property type="molecule type" value="Genomic_DNA"/>
</dbReference>
<name>A0A1I4HL12_9FIRM</name>
<accession>A0A1I4HL12</accession>
<organism evidence="2 3">
    <name type="scientific">Pelosinus propionicus DSM 13327</name>
    <dbReference type="NCBI Taxonomy" id="1123291"/>
    <lineage>
        <taxon>Bacteria</taxon>
        <taxon>Bacillati</taxon>
        <taxon>Bacillota</taxon>
        <taxon>Negativicutes</taxon>
        <taxon>Selenomonadales</taxon>
        <taxon>Sporomusaceae</taxon>
        <taxon>Pelosinus</taxon>
    </lineage>
</organism>
<dbReference type="AlphaFoldDB" id="A0A1I4HL12"/>
<feature type="chain" id="PRO_5011487541" evidence="1">
    <location>
        <begin position="20"/>
        <end position="307"/>
    </location>
</feature>
<keyword evidence="3" id="KW-1185">Reference proteome</keyword>
<sequence length="307" mass="34314">MTYLLLLIFLFSLPNLVQAQQLLLEGDATVKYESRQYKEVNIADMNFIERTIRLNGSAPLSAKTSLFFRFGHRSYSGDIMDSDKNKIDQYGLRWKNSHKVVTLGSQEAYVSASGAMFDNSSNIGEGMFKGIDYRDKNGHNAYHFIGGRIDSALFADNQSRSLLGAEWARYFGDVRLLFSYLHIPDLPKQADDFTGFSLSSPLGKAELLTEMAFSSAPTDNKAFLLGVKYSPIKHQTIKLIVGKLPDNAVPKGKSSLGGYDNGIRGFQISTIHALTLSNRLVVKYSHVRTITGNIPIRKTEVEYTQLF</sequence>
<evidence type="ECO:0000256" key="1">
    <source>
        <dbReference type="SAM" id="SignalP"/>
    </source>
</evidence>